<proteinExistence type="predicted"/>
<name>A0AAJ1SZP4_9BACI</name>
<dbReference type="Pfam" id="PF05193">
    <property type="entry name" value="Peptidase_M16_C"/>
    <property type="match status" value="1"/>
</dbReference>
<dbReference type="SUPFAM" id="SSF63411">
    <property type="entry name" value="LuxS/MPP-like metallohydrolase"/>
    <property type="match status" value="2"/>
</dbReference>
<reference evidence="2" key="1">
    <citation type="submission" date="2023-07" db="EMBL/GenBank/DDBJ databases">
        <title>Genomic Encyclopedia of Type Strains, Phase IV (KMG-IV): sequencing the most valuable type-strain genomes for metagenomic binning, comparative biology and taxonomic classification.</title>
        <authorList>
            <person name="Goeker M."/>
        </authorList>
    </citation>
    <scope>NUCLEOTIDE SEQUENCE</scope>
    <source>
        <strain evidence="2">DSM 23947</strain>
    </source>
</reference>
<protein>
    <submittedName>
        <fullName evidence="2">Zn-dependent peptidase</fullName>
    </submittedName>
</protein>
<accession>A0AAJ1SZP4</accession>
<dbReference type="Proteomes" id="UP001237207">
    <property type="component" value="Unassembled WGS sequence"/>
</dbReference>
<sequence>MAVVEEIVKKKKGYQLHVVPTEKYKTNTLVWKMKAPLDEETVTFRAILPYLLQSSSKQFPTTTKLRSYLDDLYGANFFVDVGKKGENHIISFSVEVANEKFLKNSEPLLEKGITFLNEILFNPNVEQGKFHEETVTSEKRNLKQRLQSVFDDKMRYAGVRLVEEMCETEPFSLQPNGIKEKVDDLTAKSIYQYYEKALKEDELDFYIIGDVDPTEVENICDRLFSLQDRKPKEITMKHEVKSTVKEIKEKQEVNQGKLNIGFRTGTTYRDQDYFALQVFNGIFGGFSHSKLFLNVREKMSLAYYAASRLESHKGLLLVMSGIDSKNYEQALTIIKEQMEAMKKGDFTDKEIEQTKAVICNQLLETIDTSRGLVEVLYHNVIAKQTISIDDWLDRVKQTTKQEILDIAQKVQLDTIYFLTGMEGA</sequence>
<dbReference type="RefSeq" id="WP_307256213.1">
    <property type="nucleotide sequence ID" value="NZ_JAUSUC010000005.1"/>
</dbReference>
<dbReference type="InterPro" id="IPR007863">
    <property type="entry name" value="Peptidase_M16_C"/>
</dbReference>
<dbReference type="AlphaFoldDB" id="A0AAJ1SZP4"/>
<keyword evidence="3" id="KW-1185">Reference proteome</keyword>
<dbReference type="PANTHER" id="PTHR11851">
    <property type="entry name" value="METALLOPROTEASE"/>
    <property type="match status" value="1"/>
</dbReference>
<evidence type="ECO:0000313" key="3">
    <source>
        <dbReference type="Proteomes" id="UP001237207"/>
    </source>
</evidence>
<organism evidence="2 3">
    <name type="scientific">Oikeobacillus pervagus</name>
    <dbReference type="NCBI Taxonomy" id="1325931"/>
    <lineage>
        <taxon>Bacteria</taxon>
        <taxon>Bacillati</taxon>
        <taxon>Bacillota</taxon>
        <taxon>Bacilli</taxon>
        <taxon>Bacillales</taxon>
        <taxon>Bacillaceae</taxon>
        <taxon>Oikeobacillus</taxon>
    </lineage>
</organism>
<gene>
    <name evidence="2" type="ORF">J2S13_000618</name>
</gene>
<feature type="domain" description="Peptidase M16 C-terminal" evidence="1">
    <location>
        <begin position="184"/>
        <end position="356"/>
    </location>
</feature>
<dbReference type="GO" id="GO:0046872">
    <property type="term" value="F:metal ion binding"/>
    <property type="evidence" value="ECO:0007669"/>
    <property type="project" value="InterPro"/>
</dbReference>
<dbReference type="InterPro" id="IPR050361">
    <property type="entry name" value="MPP/UQCRC_Complex"/>
</dbReference>
<dbReference type="EMBL" id="JAUSUC010000005">
    <property type="protein sequence ID" value="MDQ0214222.1"/>
    <property type="molecule type" value="Genomic_DNA"/>
</dbReference>
<evidence type="ECO:0000313" key="2">
    <source>
        <dbReference type="EMBL" id="MDQ0214222.1"/>
    </source>
</evidence>
<dbReference type="InterPro" id="IPR011249">
    <property type="entry name" value="Metalloenz_LuxS/M16"/>
</dbReference>
<comment type="caution">
    <text evidence="2">The sequence shown here is derived from an EMBL/GenBank/DDBJ whole genome shotgun (WGS) entry which is preliminary data.</text>
</comment>
<dbReference type="NCBIfam" id="NF047422">
    <property type="entry name" value="YfmF_fam"/>
    <property type="match status" value="1"/>
</dbReference>
<dbReference type="PANTHER" id="PTHR11851:SF186">
    <property type="entry name" value="INACTIVE METALLOPROTEASE YMFF-RELATED"/>
    <property type="match status" value="1"/>
</dbReference>
<evidence type="ECO:0000259" key="1">
    <source>
        <dbReference type="Pfam" id="PF05193"/>
    </source>
</evidence>
<dbReference type="Gene3D" id="3.30.830.10">
    <property type="entry name" value="Metalloenzyme, LuxS/M16 peptidase-like"/>
    <property type="match status" value="2"/>
</dbReference>